<organism evidence="2 3">
    <name type="scientific">Rattus norvegicus</name>
    <name type="common">Rat</name>
    <dbReference type="NCBI Taxonomy" id="10116"/>
    <lineage>
        <taxon>Eukaryota</taxon>
        <taxon>Metazoa</taxon>
        <taxon>Chordata</taxon>
        <taxon>Craniata</taxon>
        <taxon>Vertebrata</taxon>
        <taxon>Euteleostomi</taxon>
        <taxon>Mammalia</taxon>
        <taxon>Eutheria</taxon>
        <taxon>Euarchontoglires</taxon>
        <taxon>Glires</taxon>
        <taxon>Rodentia</taxon>
        <taxon>Myomorpha</taxon>
        <taxon>Muroidea</taxon>
        <taxon>Muridae</taxon>
        <taxon>Murinae</taxon>
        <taxon>Rattus</taxon>
    </lineage>
</organism>
<keyword evidence="1" id="KW-0472">Membrane</keyword>
<name>A6JBE0_RAT</name>
<dbReference type="AlphaFoldDB" id="A6JBE0"/>
<dbReference type="AGR" id="RGD:6491878"/>
<sequence length="50" mass="5851">MIVLGWILFVGLASYMGTFPEAMVKWKERLSVRENKARRRAQALEEELLL</sequence>
<proteinExistence type="predicted"/>
<reference evidence="2 3" key="1">
    <citation type="submission" date="2005-09" db="EMBL/GenBank/DDBJ databases">
        <authorList>
            <person name="Mural R.J."/>
            <person name="Li P.W."/>
            <person name="Adams M.D."/>
            <person name="Amanatides P.G."/>
            <person name="Baden-Tillson H."/>
            <person name="Barnstead M."/>
            <person name="Chin S.H."/>
            <person name="Dew I."/>
            <person name="Evans C.A."/>
            <person name="Ferriera S."/>
            <person name="Flanigan M."/>
            <person name="Fosler C."/>
            <person name="Glodek A."/>
            <person name="Gu Z."/>
            <person name="Holt R.A."/>
            <person name="Jennings D."/>
            <person name="Kraft C.L."/>
            <person name="Lu F."/>
            <person name="Nguyen T."/>
            <person name="Nusskern D.R."/>
            <person name="Pfannkoch C.M."/>
            <person name="Sitter C."/>
            <person name="Sutton G.G."/>
            <person name="Venter J.C."/>
            <person name="Wang Z."/>
            <person name="Woodage T."/>
            <person name="Zheng X.H."/>
            <person name="Zhong F."/>
        </authorList>
    </citation>
    <scope>NUCLEOTIDE SEQUENCE [LARGE SCALE GENOMIC DNA]</scope>
    <source>
        <strain>BN</strain>
        <strain evidence="3">Sprague-Dawley</strain>
    </source>
</reference>
<keyword evidence="1" id="KW-0812">Transmembrane</keyword>
<evidence type="ECO:0000313" key="4">
    <source>
        <dbReference type="RGD" id="6491878"/>
    </source>
</evidence>
<dbReference type="Proteomes" id="UP000234681">
    <property type="component" value="Chromosome 1"/>
</dbReference>
<gene>
    <name evidence="4" type="primary">Misfa</name>
    <name evidence="2" type="ORF">rCG_53585</name>
</gene>
<keyword evidence="1" id="KW-1133">Transmembrane helix</keyword>
<feature type="transmembrane region" description="Helical" evidence="1">
    <location>
        <begin position="6"/>
        <end position="24"/>
    </location>
</feature>
<evidence type="ECO:0000313" key="2">
    <source>
        <dbReference type="EMBL" id="EDM07244.1"/>
    </source>
</evidence>
<accession>A6JBE0</accession>
<protein>
    <submittedName>
        <fullName evidence="2">RCG53585</fullName>
    </submittedName>
</protein>
<evidence type="ECO:0000256" key="1">
    <source>
        <dbReference type="SAM" id="Phobius"/>
    </source>
</evidence>
<dbReference type="RGD" id="6491878">
    <property type="gene designation" value="Misfa"/>
</dbReference>
<dbReference type="EMBL" id="CH473979">
    <property type="protein sequence ID" value="EDM07244.1"/>
    <property type="molecule type" value="Genomic_DNA"/>
</dbReference>
<evidence type="ECO:0000313" key="3">
    <source>
        <dbReference type="Proteomes" id="UP000234681"/>
    </source>
</evidence>